<dbReference type="InterPro" id="IPR008532">
    <property type="entry name" value="NFACT_RNA-bd"/>
</dbReference>
<name>A0A6C0JIA5_9ZZZZ</name>
<protein>
    <recommendedName>
        <fullName evidence="1">NFACT RNA-binding domain-containing protein</fullName>
    </recommendedName>
</protein>
<proteinExistence type="predicted"/>
<evidence type="ECO:0000313" key="2">
    <source>
        <dbReference type="EMBL" id="QHU04157.1"/>
    </source>
</evidence>
<feature type="domain" description="NFACT RNA-binding" evidence="1">
    <location>
        <begin position="27"/>
        <end position="136"/>
    </location>
</feature>
<accession>A0A6C0JIA5</accession>
<dbReference type="EMBL" id="MN740394">
    <property type="protein sequence ID" value="QHU04157.1"/>
    <property type="molecule type" value="Genomic_DNA"/>
</dbReference>
<dbReference type="AlphaFoldDB" id="A0A6C0JIA5"/>
<evidence type="ECO:0000259" key="1">
    <source>
        <dbReference type="Pfam" id="PF05670"/>
    </source>
</evidence>
<organism evidence="2">
    <name type="scientific">viral metagenome</name>
    <dbReference type="NCBI Taxonomy" id="1070528"/>
    <lineage>
        <taxon>unclassified sequences</taxon>
        <taxon>metagenomes</taxon>
        <taxon>organismal metagenomes</taxon>
    </lineage>
</organism>
<reference evidence="2" key="1">
    <citation type="journal article" date="2020" name="Nature">
        <title>Giant virus diversity and host interactions through global metagenomics.</title>
        <authorList>
            <person name="Schulz F."/>
            <person name="Roux S."/>
            <person name="Paez-Espino D."/>
            <person name="Jungbluth S."/>
            <person name="Walsh D.A."/>
            <person name="Denef V.J."/>
            <person name="McMahon K.D."/>
            <person name="Konstantinidis K.T."/>
            <person name="Eloe-Fadrosh E.A."/>
            <person name="Kyrpides N.C."/>
            <person name="Woyke T."/>
        </authorList>
    </citation>
    <scope>NUCLEOTIDE SEQUENCE</scope>
    <source>
        <strain evidence="2">GVMAG-M-3300027708-39</strain>
    </source>
</reference>
<dbReference type="Pfam" id="PF05670">
    <property type="entry name" value="NFACT-R_1"/>
    <property type="match status" value="1"/>
</dbReference>
<sequence>MLTIIRVDMKRIVTRFIPSLKINIIYKIGKNAKNNFEIIDESDPNDIWFHLKDVSSCHVIACLKNIQYTTRDDELPNFYDIDFDTLDKKEKQQITTQGALLCKQYSKLKTAKNIDVVYTKIQDIQKTDIPGSVLTKNTKIIVV</sequence>